<dbReference type="PANTHER" id="PTHR46509:SF1">
    <property type="entry name" value="PHOSPHOADENOSINE PHOSPHOSULFATE REDUCTASE"/>
    <property type="match status" value="1"/>
</dbReference>
<dbReference type="NCBIfam" id="NF002537">
    <property type="entry name" value="PRK02090.1"/>
    <property type="match status" value="1"/>
</dbReference>
<feature type="binding site" evidence="4">
    <location>
        <position position="122"/>
    </location>
    <ligand>
        <name>[4Fe-4S] cluster</name>
        <dbReference type="ChEBI" id="CHEBI:49883"/>
    </ligand>
</feature>
<dbReference type="PIRSF" id="PIRSF000857">
    <property type="entry name" value="PAPS_reductase"/>
    <property type="match status" value="1"/>
</dbReference>
<dbReference type="InterPro" id="IPR014729">
    <property type="entry name" value="Rossmann-like_a/b/a_fold"/>
</dbReference>
<comment type="caution">
    <text evidence="6">The sequence shown here is derived from an EMBL/GenBank/DDBJ whole genome shotgun (WGS) entry which is preliminary data.</text>
</comment>
<dbReference type="GO" id="GO:0005737">
    <property type="term" value="C:cytoplasm"/>
    <property type="evidence" value="ECO:0007669"/>
    <property type="project" value="UniProtKB-SubCell"/>
</dbReference>
<evidence type="ECO:0000259" key="5">
    <source>
        <dbReference type="Pfam" id="PF01507"/>
    </source>
</evidence>
<evidence type="ECO:0000313" key="7">
    <source>
        <dbReference type="Proteomes" id="UP000322084"/>
    </source>
</evidence>
<feature type="active site" description="Nucleophile; cysteine thiosulfonate intermediate" evidence="4">
    <location>
        <position position="229"/>
    </location>
</feature>
<dbReference type="GO" id="GO:0043866">
    <property type="term" value="F:adenylyl-sulfate reductase (thioredoxin) activity"/>
    <property type="evidence" value="ECO:0007669"/>
    <property type="project" value="UniProtKB-EC"/>
</dbReference>
<evidence type="ECO:0000256" key="4">
    <source>
        <dbReference type="HAMAP-Rule" id="MF_00063"/>
    </source>
</evidence>
<dbReference type="Proteomes" id="UP000322084">
    <property type="component" value="Unassembled WGS sequence"/>
</dbReference>
<evidence type="ECO:0000256" key="2">
    <source>
        <dbReference type="ARBA" id="ARBA00023002"/>
    </source>
</evidence>
<dbReference type="InterPro" id="IPR002500">
    <property type="entry name" value="PAPS_reduct_dom"/>
</dbReference>
<dbReference type="Pfam" id="PF01507">
    <property type="entry name" value="PAPS_reduct"/>
    <property type="match status" value="1"/>
</dbReference>
<protein>
    <recommendedName>
        <fullName evidence="4">Adenosine 5'-phosphosulfate reductase</fullName>
        <shortName evidence="4">APS reductase</shortName>
        <ecNumber evidence="4">1.8.4.10</ecNumber>
    </recommendedName>
    <alternativeName>
        <fullName evidence="4">5'-adenylylsulfate reductase</fullName>
    </alternativeName>
    <alternativeName>
        <fullName evidence="4">Thioredoxin-dependent 5'-adenylylsulfate reductase</fullName>
    </alternativeName>
</protein>
<keyword evidence="2 4" id="KW-0560">Oxidoreductase</keyword>
<dbReference type="GO" id="GO:0019379">
    <property type="term" value="P:sulfate assimilation, phosphoadenylyl sulfate reduction by phosphoadenylyl-sulfate reductase (thioredoxin)"/>
    <property type="evidence" value="ECO:0007669"/>
    <property type="project" value="UniProtKB-UniRule"/>
</dbReference>
<comment type="function">
    <text evidence="4">Catalyzes the formation of sulfite from adenosine 5'-phosphosulfate (APS) using thioredoxin as an electron donor.</text>
</comment>
<dbReference type="NCBIfam" id="TIGR00434">
    <property type="entry name" value="cysH"/>
    <property type="match status" value="1"/>
</dbReference>
<organism evidence="6 7">
    <name type="scientific">Iodidimonas gelatinilytica</name>
    <dbReference type="NCBI Taxonomy" id="1236966"/>
    <lineage>
        <taxon>Bacteria</taxon>
        <taxon>Pseudomonadati</taxon>
        <taxon>Pseudomonadota</taxon>
        <taxon>Alphaproteobacteria</taxon>
        <taxon>Iodidimonadales</taxon>
        <taxon>Iodidimonadaceae</taxon>
        <taxon>Iodidimonas</taxon>
    </lineage>
</organism>
<dbReference type="HAMAP" id="MF_00063">
    <property type="entry name" value="CysH"/>
    <property type="match status" value="1"/>
</dbReference>
<keyword evidence="4" id="KW-0411">Iron-sulfur</keyword>
<keyword evidence="4" id="KW-0408">Iron</keyword>
<accession>A0A5A7MNH5</accession>
<dbReference type="RefSeq" id="WP_150000019.1">
    <property type="nucleotide sequence ID" value="NZ_BKCL01000003.1"/>
</dbReference>
<dbReference type="SUPFAM" id="SSF52402">
    <property type="entry name" value="Adenine nucleotide alpha hydrolases-like"/>
    <property type="match status" value="1"/>
</dbReference>
<proteinExistence type="inferred from homology"/>
<dbReference type="GO" id="GO:0070814">
    <property type="term" value="P:hydrogen sulfide biosynthetic process"/>
    <property type="evidence" value="ECO:0007669"/>
    <property type="project" value="UniProtKB-UniRule"/>
</dbReference>
<comment type="similarity">
    <text evidence="1 4">Belongs to the PAPS reductase family. CysH subfamily.</text>
</comment>
<dbReference type="CDD" id="cd23945">
    <property type="entry name" value="PAPS_reductase"/>
    <property type="match status" value="1"/>
</dbReference>
<gene>
    <name evidence="4" type="primary">cysH</name>
    <name evidence="6" type="ORF">JCM17844_11990</name>
</gene>
<name>A0A5A7MNH5_9PROT</name>
<sequence length="244" mass="27079">MSYLDPDLSGPWAAVLSDRYGRADAQQLLTAMVHDVFPGRIALVSSFGAESAVLLHMLSEIDRHIPVLFVDTGKLFGETKRYRDQLVARLGLTNLQTISPDPNALSGKDPKGLLFAQNPDACCYWRKVEPLERALKGYGAWISGRKQFHGGARTHLKRIEAADKRIKISPLADWSRADIERYFDRHDLPKHPLEADGYLSIGCMPCTQRVAPGGDIRSGRWSGLDKTECGIHLSLSNARKQASL</sequence>
<feature type="binding site" evidence="4">
    <location>
        <position position="123"/>
    </location>
    <ligand>
        <name>[4Fe-4S] cluster</name>
        <dbReference type="ChEBI" id="CHEBI:49883"/>
    </ligand>
</feature>
<comment type="catalytic activity">
    <reaction evidence="4">
        <text>[thioredoxin]-disulfide + sulfite + AMP + 2 H(+) = adenosine 5'-phosphosulfate + [thioredoxin]-dithiol</text>
        <dbReference type="Rhea" id="RHEA:21976"/>
        <dbReference type="Rhea" id="RHEA-COMP:10698"/>
        <dbReference type="Rhea" id="RHEA-COMP:10700"/>
        <dbReference type="ChEBI" id="CHEBI:15378"/>
        <dbReference type="ChEBI" id="CHEBI:17359"/>
        <dbReference type="ChEBI" id="CHEBI:29950"/>
        <dbReference type="ChEBI" id="CHEBI:50058"/>
        <dbReference type="ChEBI" id="CHEBI:58243"/>
        <dbReference type="ChEBI" id="CHEBI:456215"/>
        <dbReference type="EC" id="1.8.4.10"/>
    </reaction>
</comment>
<keyword evidence="4" id="KW-0963">Cytoplasm</keyword>
<comment type="cofactor">
    <cofactor evidence="4">
        <name>[4Fe-4S] cluster</name>
        <dbReference type="ChEBI" id="CHEBI:49883"/>
    </cofactor>
    <text evidence="4">Binds 1 [4Fe-4S] cluster per subunit.</text>
</comment>
<dbReference type="GO" id="GO:0046872">
    <property type="term" value="F:metal ion binding"/>
    <property type="evidence" value="ECO:0007669"/>
    <property type="project" value="UniProtKB-KW"/>
</dbReference>
<dbReference type="InterPro" id="IPR004511">
    <property type="entry name" value="PAPS/APS_Rdtase"/>
</dbReference>
<comment type="pathway">
    <text evidence="3 4">Sulfur metabolism; hydrogen sulfide biosynthesis; sulfite from sulfate.</text>
</comment>
<feature type="binding site" evidence="4">
    <location>
        <position position="203"/>
    </location>
    <ligand>
        <name>[4Fe-4S] cluster</name>
        <dbReference type="ChEBI" id="CHEBI:49883"/>
    </ligand>
</feature>
<comment type="subcellular location">
    <subcellularLocation>
        <location evidence="4">Cytoplasm</location>
    </subcellularLocation>
</comment>
<feature type="binding site" evidence="4">
    <location>
        <position position="206"/>
    </location>
    <ligand>
        <name>[4Fe-4S] cluster</name>
        <dbReference type="ChEBI" id="CHEBI:49883"/>
    </ligand>
</feature>
<dbReference type="EMBL" id="BKCL01000003">
    <property type="protein sequence ID" value="GEQ97562.1"/>
    <property type="molecule type" value="Genomic_DNA"/>
</dbReference>
<dbReference type="PANTHER" id="PTHR46509">
    <property type="entry name" value="PHOSPHOADENOSINE PHOSPHOSULFATE REDUCTASE"/>
    <property type="match status" value="1"/>
</dbReference>
<evidence type="ECO:0000256" key="3">
    <source>
        <dbReference type="ARBA" id="ARBA00024327"/>
    </source>
</evidence>
<dbReference type="GO" id="GO:0051539">
    <property type="term" value="F:4 iron, 4 sulfur cluster binding"/>
    <property type="evidence" value="ECO:0007669"/>
    <property type="project" value="UniProtKB-UniRule"/>
</dbReference>
<reference evidence="6 7" key="1">
    <citation type="submission" date="2019-09" db="EMBL/GenBank/DDBJ databases">
        <title>NBRP : Genome information of microbial organism related human and environment.</title>
        <authorList>
            <person name="Hattori M."/>
            <person name="Oshima K."/>
            <person name="Inaba H."/>
            <person name="Suda W."/>
            <person name="Sakamoto M."/>
            <person name="Iino T."/>
            <person name="Kitahara M."/>
            <person name="Oshida Y."/>
            <person name="Iida T."/>
            <person name="Kudo T."/>
            <person name="Itoh T."/>
            <person name="Ohkuma M."/>
        </authorList>
    </citation>
    <scope>NUCLEOTIDE SEQUENCE [LARGE SCALE GENOMIC DNA]</scope>
    <source>
        <strain evidence="6 7">Hi-2</strain>
    </source>
</reference>
<dbReference type="AlphaFoldDB" id="A0A5A7MNH5"/>
<dbReference type="GO" id="GO:0004604">
    <property type="term" value="F:phosphoadenylyl-sulfate reductase (thioredoxin) activity"/>
    <property type="evidence" value="ECO:0007669"/>
    <property type="project" value="UniProtKB-UniRule"/>
</dbReference>
<evidence type="ECO:0000256" key="1">
    <source>
        <dbReference type="ARBA" id="ARBA00009732"/>
    </source>
</evidence>
<keyword evidence="4" id="KW-0479">Metal-binding</keyword>
<evidence type="ECO:0000313" key="6">
    <source>
        <dbReference type="EMBL" id="GEQ97562.1"/>
    </source>
</evidence>
<dbReference type="EC" id="1.8.4.10" evidence="4"/>
<dbReference type="Gene3D" id="3.40.50.620">
    <property type="entry name" value="HUPs"/>
    <property type="match status" value="1"/>
</dbReference>
<feature type="domain" description="Phosphoadenosine phosphosulphate reductase" evidence="5">
    <location>
        <begin position="41"/>
        <end position="208"/>
    </location>
</feature>